<dbReference type="PROSITE" id="PS51007">
    <property type="entry name" value="CYTC"/>
    <property type="match status" value="2"/>
</dbReference>
<dbReference type="InterPro" id="IPR036909">
    <property type="entry name" value="Cyt_c-like_dom_sf"/>
</dbReference>
<reference evidence="6 7" key="1">
    <citation type="submission" date="2016-12" db="EMBL/GenBank/DDBJ databases">
        <authorList>
            <person name="Song W.-J."/>
            <person name="Kurnit D.M."/>
        </authorList>
    </citation>
    <scope>NUCLEOTIDE SEQUENCE [LARGE SCALE GENOMIC DNA]</scope>
    <source>
        <strain evidence="6 7">DSM 18488</strain>
    </source>
</reference>
<dbReference type="Pfam" id="PF13442">
    <property type="entry name" value="Cytochrome_CBB3"/>
    <property type="match status" value="1"/>
</dbReference>
<dbReference type="PANTHER" id="PTHR35008">
    <property type="entry name" value="BLL4482 PROTEIN-RELATED"/>
    <property type="match status" value="1"/>
</dbReference>
<dbReference type="RefSeq" id="WP_073614076.1">
    <property type="nucleotide sequence ID" value="NZ_FRFE01000013.1"/>
</dbReference>
<evidence type="ECO:0000313" key="7">
    <source>
        <dbReference type="Proteomes" id="UP000184603"/>
    </source>
</evidence>
<feature type="domain" description="Cytochrome c" evidence="5">
    <location>
        <begin position="50"/>
        <end position="252"/>
    </location>
</feature>
<keyword evidence="7" id="KW-1185">Reference proteome</keyword>
<keyword evidence="2 4" id="KW-0479">Metal-binding</keyword>
<dbReference type="EMBL" id="FRFE01000013">
    <property type="protein sequence ID" value="SHO49299.1"/>
    <property type="molecule type" value="Genomic_DNA"/>
</dbReference>
<evidence type="ECO:0000256" key="1">
    <source>
        <dbReference type="ARBA" id="ARBA00022617"/>
    </source>
</evidence>
<evidence type="ECO:0000256" key="4">
    <source>
        <dbReference type="PROSITE-ProRule" id="PRU00433"/>
    </source>
</evidence>
<proteinExistence type="predicted"/>
<gene>
    <name evidence="6" type="ORF">SAMN02745220_02785</name>
</gene>
<accession>A0A1M7Y9M6</accession>
<dbReference type="SUPFAM" id="SSF46626">
    <property type="entry name" value="Cytochrome c"/>
    <property type="match status" value="3"/>
</dbReference>
<keyword evidence="1 4" id="KW-0349">Heme</keyword>
<feature type="domain" description="Cytochrome c" evidence="5">
    <location>
        <begin position="288"/>
        <end position="370"/>
    </location>
</feature>
<sequence length="374" mass="40722">MFRHICFSKLSGNKQKGSSCLLSVTLLLASVFFCIAESVYCRTYDGVLAESVPLGAWLYARNCLECHDKYASSRLAEIYNDSNELIAAIGEQGCKIAWARSRGGSLGSNELAALAAYMQKWEELGDEPQLPALPPQSVHTVAAPPPKVTAAEKNQTTSDTVPNEEQLSPPLAHLIATNPVAAGGFLYTRNCFRCHLSYEQARMGRGISKELVLRFITEGKTSTQMRAFSRMLGGPLKGTEIREIVTYISTWEERGEPPAIADILMTPPAIDPSEFIPIRLTRFQQVKGDAAEGSLLFRRNCSICHGPKGEGYVAPPLRTKQLGIRPDIFIKSVMKTGVPGSLMKGWDSGRGGILSAKDIDDITSAILALDMSPP</sequence>
<evidence type="ECO:0000259" key="5">
    <source>
        <dbReference type="PROSITE" id="PS51007"/>
    </source>
</evidence>
<dbReference type="Proteomes" id="UP000184603">
    <property type="component" value="Unassembled WGS sequence"/>
</dbReference>
<dbReference type="PANTHER" id="PTHR35008:SF8">
    <property type="entry name" value="ALCOHOL DEHYDROGENASE CYTOCHROME C SUBUNIT"/>
    <property type="match status" value="1"/>
</dbReference>
<dbReference type="OrthoDB" id="9811281at2"/>
<dbReference type="GO" id="GO:0020037">
    <property type="term" value="F:heme binding"/>
    <property type="evidence" value="ECO:0007669"/>
    <property type="project" value="InterPro"/>
</dbReference>
<evidence type="ECO:0000256" key="2">
    <source>
        <dbReference type="ARBA" id="ARBA00022723"/>
    </source>
</evidence>
<dbReference type="GO" id="GO:0009055">
    <property type="term" value="F:electron transfer activity"/>
    <property type="evidence" value="ECO:0007669"/>
    <property type="project" value="InterPro"/>
</dbReference>
<dbReference type="InterPro" id="IPR051459">
    <property type="entry name" value="Cytochrome_c-type_DH"/>
</dbReference>
<keyword evidence="3 4" id="KW-0408">Iron</keyword>
<name>A0A1M7Y9M6_9BACT</name>
<evidence type="ECO:0000256" key="3">
    <source>
        <dbReference type="ARBA" id="ARBA00023004"/>
    </source>
</evidence>
<dbReference type="STRING" id="1121416.SAMN02745220_02785"/>
<dbReference type="AlphaFoldDB" id="A0A1M7Y9M6"/>
<organism evidence="6 7">
    <name type="scientific">Desulfopila aestuarii DSM 18488</name>
    <dbReference type="NCBI Taxonomy" id="1121416"/>
    <lineage>
        <taxon>Bacteria</taxon>
        <taxon>Pseudomonadati</taxon>
        <taxon>Thermodesulfobacteriota</taxon>
        <taxon>Desulfobulbia</taxon>
        <taxon>Desulfobulbales</taxon>
        <taxon>Desulfocapsaceae</taxon>
        <taxon>Desulfopila</taxon>
    </lineage>
</organism>
<dbReference type="Gene3D" id="1.10.760.10">
    <property type="entry name" value="Cytochrome c-like domain"/>
    <property type="match status" value="2"/>
</dbReference>
<dbReference type="GO" id="GO:0046872">
    <property type="term" value="F:metal ion binding"/>
    <property type="evidence" value="ECO:0007669"/>
    <property type="project" value="UniProtKB-KW"/>
</dbReference>
<protein>
    <submittedName>
        <fullName evidence="6">Cytochrome c553</fullName>
    </submittedName>
</protein>
<dbReference type="InterPro" id="IPR009056">
    <property type="entry name" value="Cyt_c-like_dom"/>
</dbReference>
<evidence type="ECO:0000313" key="6">
    <source>
        <dbReference type="EMBL" id="SHO49299.1"/>
    </source>
</evidence>